<reference evidence="1 2" key="1">
    <citation type="journal article" date="2014" name="Genome Announc.">
        <title>Draft Genome Sequence of Lysobacter capsici AZ78, a Bacterium Antagonistic to Plant-Pathogenic Oomycetes.</title>
        <authorList>
            <person name="Puopolo G."/>
            <person name="Sonego P."/>
            <person name="Engelen K."/>
            <person name="Pertot I."/>
        </authorList>
    </citation>
    <scope>NUCLEOTIDE SEQUENCE [LARGE SCALE GENOMIC DNA]</scope>
    <source>
        <strain evidence="1 2">AZ78</strain>
    </source>
</reference>
<dbReference type="Proteomes" id="UP000023435">
    <property type="component" value="Unassembled WGS sequence"/>
</dbReference>
<keyword evidence="2" id="KW-1185">Reference proteome</keyword>
<evidence type="ECO:0000313" key="1">
    <source>
        <dbReference type="EMBL" id="KWS07228.1"/>
    </source>
</evidence>
<comment type="caution">
    <text evidence="1">The sequence shown here is derived from an EMBL/GenBank/DDBJ whole genome shotgun (WGS) entry which is preliminary data.</text>
</comment>
<sequence>MNHDFAIRCISTVCPDGTQRRLNPPARRSGQRSLRDGDWVKNRCADRIRLEPMPSQWFRTALSMDAGLAIGSHA</sequence>
<dbReference type="AlphaFoldDB" id="A0A108UDI2"/>
<evidence type="ECO:0000313" key="2">
    <source>
        <dbReference type="Proteomes" id="UP000023435"/>
    </source>
</evidence>
<proteinExistence type="predicted"/>
<organism evidence="1 2">
    <name type="scientific">Lysobacter capsici AZ78</name>
    <dbReference type="NCBI Taxonomy" id="1444315"/>
    <lineage>
        <taxon>Bacteria</taxon>
        <taxon>Pseudomonadati</taxon>
        <taxon>Pseudomonadota</taxon>
        <taxon>Gammaproteobacteria</taxon>
        <taxon>Lysobacterales</taxon>
        <taxon>Lysobacteraceae</taxon>
        <taxon>Lysobacter</taxon>
    </lineage>
</organism>
<protein>
    <submittedName>
        <fullName evidence="1">Uncharacterized protein</fullName>
    </submittedName>
</protein>
<name>A0A108UDI2_9GAMM</name>
<dbReference type="EMBL" id="JAJA02000001">
    <property type="protein sequence ID" value="KWS07228.1"/>
    <property type="molecule type" value="Genomic_DNA"/>
</dbReference>
<gene>
    <name evidence="1" type="ORF">AZ78_4789</name>
</gene>
<accession>A0A108UDI2</accession>
<dbReference type="RefSeq" id="WP_153019224.1">
    <property type="nucleotide sequence ID" value="NZ_JAJA02000001.1"/>
</dbReference>